<name>A0ABP8TC34_9ACTN</name>
<evidence type="ECO:0008006" key="3">
    <source>
        <dbReference type="Google" id="ProtNLM"/>
    </source>
</evidence>
<reference evidence="2" key="1">
    <citation type="journal article" date="2019" name="Int. J. Syst. Evol. Microbiol.">
        <title>The Global Catalogue of Microorganisms (GCM) 10K type strain sequencing project: providing services to taxonomists for standard genome sequencing and annotation.</title>
        <authorList>
            <consortium name="The Broad Institute Genomics Platform"/>
            <consortium name="The Broad Institute Genome Sequencing Center for Infectious Disease"/>
            <person name="Wu L."/>
            <person name="Ma J."/>
        </authorList>
    </citation>
    <scope>NUCLEOTIDE SEQUENCE [LARGE SCALE GENOMIC DNA]</scope>
    <source>
        <strain evidence="2">JCM 17938</strain>
    </source>
</reference>
<protein>
    <recommendedName>
        <fullName evidence="3">Redoxin domain-containing protein</fullName>
    </recommendedName>
</protein>
<organism evidence="1 2">
    <name type="scientific">Actinoallomurus liliacearum</name>
    <dbReference type="NCBI Taxonomy" id="1080073"/>
    <lineage>
        <taxon>Bacteria</taxon>
        <taxon>Bacillati</taxon>
        <taxon>Actinomycetota</taxon>
        <taxon>Actinomycetes</taxon>
        <taxon>Streptosporangiales</taxon>
        <taxon>Thermomonosporaceae</taxon>
        <taxon>Actinoallomurus</taxon>
    </lineage>
</organism>
<sequence length="73" mass="7928">MWESRDARREASHFASVWGIEGTVLLDETGTYAARVGIRGVPTNVLVDERNIVRAVGVTAPADLHVAVDRLLA</sequence>
<dbReference type="RefSeq" id="WP_345346347.1">
    <property type="nucleotide sequence ID" value="NZ_BAABHJ010000001.1"/>
</dbReference>
<dbReference type="SUPFAM" id="SSF52833">
    <property type="entry name" value="Thioredoxin-like"/>
    <property type="match status" value="1"/>
</dbReference>
<accession>A0ABP8TC34</accession>
<dbReference type="Gene3D" id="3.40.30.10">
    <property type="entry name" value="Glutaredoxin"/>
    <property type="match status" value="1"/>
</dbReference>
<gene>
    <name evidence="1" type="ORF">GCM10023195_01020</name>
</gene>
<proteinExistence type="predicted"/>
<evidence type="ECO:0000313" key="1">
    <source>
        <dbReference type="EMBL" id="GAA4600758.1"/>
    </source>
</evidence>
<keyword evidence="2" id="KW-1185">Reference proteome</keyword>
<dbReference type="EMBL" id="BAABHJ010000001">
    <property type="protein sequence ID" value="GAA4600758.1"/>
    <property type="molecule type" value="Genomic_DNA"/>
</dbReference>
<dbReference type="InterPro" id="IPR036249">
    <property type="entry name" value="Thioredoxin-like_sf"/>
</dbReference>
<dbReference type="Proteomes" id="UP001500212">
    <property type="component" value="Unassembled WGS sequence"/>
</dbReference>
<evidence type="ECO:0000313" key="2">
    <source>
        <dbReference type="Proteomes" id="UP001500212"/>
    </source>
</evidence>
<comment type="caution">
    <text evidence="1">The sequence shown here is derived from an EMBL/GenBank/DDBJ whole genome shotgun (WGS) entry which is preliminary data.</text>
</comment>